<gene>
    <name evidence="1" type="ORF">UFOVP1309_28</name>
</gene>
<reference evidence="1" key="1">
    <citation type="submission" date="2020-05" db="EMBL/GenBank/DDBJ databases">
        <authorList>
            <person name="Chiriac C."/>
            <person name="Salcher M."/>
            <person name="Ghai R."/>
            <person name="Kavagutti S V."/>
        </authorList>
    </citation>
    <scope>NUCLEOTIDE SEQUENCE</scope>
</reference>
<organism evidence="1">
    <name type="scientific">uncultured Caudovirales phage</name>
    <dbReference type="NCBI Taxonomy" id="2100421"/>
    <lineage>
        <taxon>Viruses</taxon>
        <taxon>Duplodnaviria</taxon>
        <taxon>Heunggongvirae</taxon>
        <taxon>Uroviricota</taxon>
        <taxon>Caudoviricetes</taxon>
        <taxon>Peduoviridae</taxon>
        <taxon>Maltschvirus</taxon>
        <taxon>Maltschvirus maltsch</taxon>
    </lineage>
</organism>
<name>A0A6J5RZ96_9CAUD</name>
<proteinExistence type="predicted"/>
<accession>A0A6J5RZ96</accession>
<sequence length="62" mass="6584">MPAKLTECTLKGVKGWASDIGGKCFTGPGAREKAVAQLEAINISTARKEGKAWAMKLPLPKK</sequence>
<dbReference type="EMBL" id="LR797271">
    <property type="protein sequence ID" value="CAB4197675.1"/>
    <property type="molecule type" value="Genomic_DNA"/>
</dbReference>
<evidence type="ECO:0000313" key="1">
    <source>
        <dbReference type="EMBL" id="CAB4197675.1"/>
    </source>
</evidence>
<protein>
    <submittedName>
        <fullName evidence="1">Uncharacterized protein</fullName>
    </submittedName>
</protein>